<dbReference type="InterPro" id="IPR036047">
    <property type="entry name" value="F-box-like_dom_sf"/>
</dbReference>
<name>A0AAE1SVP8_9SOLA</name>
<dbReference type="AlphaFoldDB" id="A0AAE1SVP8"/>
<dbReference type="InterPro" id="IPR032675">
    <property type="entry name" value="LRR_dom_sf"/>
</dbReference>
<sequence length="428" mass="49189">MMPSDGNKNRSPSPHVLSNLPECVIDEILMRLPLRDAVRTSILSKKWRYNWCRLPHLKLDQMLWKTIEDLISPTIGFTNILCHLLTLHTGPITKFTLDLPDLKPCPNIHHLIYFLSRYDIQHVLLKLPLGNRYKLPSSFFTCLQLRHLTLHTCLIRPPPLFKGFDRLISLELSDVTISSEFLGSLISHAPLLEHLVLEQEVVSDHIEISAPKLRSFFFIGNINLLHLKNVPLLSKVSYEPIAFFVEAERDLAKIFESMPALENLCWNQGYVLGNQAGQAEVIPTRLPSGLNYLKRLYISWFIVREFFELSFALCLIRSSPNLEEIEIKVCNLRDKNYYEPMPQDAVDEIPASFSNMTFNHLRTVKIHNIAGTKAEMQLVKVLLAKSPALVRMLINPCRMKDRKSLKVLAKITNFQRLSSEAQVVYNVD</sequence>
<dbReference type="InterPro" id="IPR055411">
    <property type="entry name" value="LRR_FXL15/At3g58940/PEG3-like"/>
</dbReference>
<dbReference type="SUPFAM" id="SSF52047">
    <property type="entry name" value="RNI-like"/>
    <property type="match status" value="1"/>
</dbReference>
<dbReference type="SUPFAM" id="SSF81383">
    <property type="entry name" value="F-box domain"/>
    <property type="match status" value="1"/>
</dbReference>
<protein>
    <recommendedName>
        <fullName evidence="1">F-box domain-containing protein</fullName>
    </recommendedName>
</protein>
<organism evidence="2 3">
    <name type="scientific">Anisodus tanguticus</name>
    <dbReference type="NCBI Taxonomy" id="243964"/>
    <lineage>
        <taxon>Eukaryota</taxon>
        <taxon>Viridiplantae</taxon>
        <taxon>Streptophyta</taxon>
        <taxon>Embryophyta</taxon>
        <taxon>Tracheophyta</taxon>
        <taxon>Spermatophyta</taxon>
        <taxon>Magnoliopsida</taxon>
        <taxon>eudicotyledons</taxon>
        <taxon>Gunneridae</taxon>
        <taxon>Pentapetalae</taxon>
        <taxon>asterids</taxon>
        <taxon>lamiids</taxon>
        <taxon>Solanales</taxon>
        <taxon>Solanaceae</taxon>
        <taxon>Solanoideae</taxon>
        <taxon>Hyoscyameae</taxon>
        <taxon>Anisodus</taxon>
    </lineage>
</organism>
<keyword evidence="3" id="KW-1185">Reference proteome</keyword>
<dbReference type="Pfam" id="PF00646">
    <property type="entry name" value="F-box"/>
    <property type="match status" value="1"/>
</dbReference>
<evidence type="ECO:0000313" key="2">
    <source>
        <dbReference type="EMBL" id="KAK4376533.1"/>
    </source>
</evidence>
<dbReference type="PROSITE" id="PS50181">
    <property type="entry name" value="FBOX"/>
    <property type="match status" value="1"/>
</dbReference>
<dbReference type="InterPro" id="IPR001810">
    <property type="entry name" value="F-box_dom"/>
</dbReference>
<dbReference type="SMART" id="SM00579">
    <property type="entry name" value="FBD"/>
    <property type="match status" value="1"/>
</dbReference>
<evidence type="ECO:0000313" key="3">
    <source>
        <dbReference type="Proteomes" id="UP001291623"/>
    </source>
</evidence>
<dbReference type="PANTHER" id="PTHR31639:SF306">
    <property type="entry name" value="BAH DOMAIN-CONTAINING PROTEIN"/>
    <property type="match status" value="1"/>
</dbReference>
<dbReference type="PANTHER" id="PTHR31639">
    <property type="entry name" value="F-BOX PROTEIN-LIKE"/>
    <property type="match status" value="1"/>
</dbReference>
<reference evidence="2" key="1">
    <citation type="submission" date="2023-12" db="EMBL/GenBank/DDBJ databases">
        <title>Genome assembly of Anisodus tanguticus.</title>
        <authorList>
            <person name="Wang Y.-J."/>
        </authorList>
    </citation>
    <scope>NUCLEOTIDE SEQUENCE</scope>
    <source>
        <strain evidence="2">KB-2021</strain>
        <tissue evidence="2">Leaf</tissue>
    </source>
</reference>
<accession>A0AAE1SVP8</accession>
<dbReference type="CDD" id="cd22160">
    <property type="entry name" value="F-box_AtFBL13-like"/>
    <property type="match status" value="1"/>
</dbReference>
<dbReference type="InterPro" id="IPR006566">
    <property type="entry name" value="FBD"/>
</dbReference>
<dbReference type="Proteomes" id="UP001291623">
    <property type="component" value="Unassembled WGS sequence"/>
</dbReference>
<dbReference type="Pfam" id="PF24758">
    <property type="entry name" value="LRR_At5g56370"/>
    <property type="match status" value="1"/>
</dbReference>
<dbReference type="InterPro" id="IPR053781">
    <property type="entry name" value="F-box_AtFBL13-like"/>
</dbReference>
<gene>
    <name evidence="2" type="ORF">RND71_002829</name>
</gene>
<feature type="domain" description="F-box" evidence="1">
    <location>
        <begin position="14"/>
        <end position="67"/>
    </location>
</feature>
<dbReference type="EMBL" id="JAVYJV010000002">
    <property type="protein sequence ID" value="KAK4376533.1"/>
    <property type="molecule type" value="Genomic_DNA"/>
</dbReference>
<comment type="caution">
    <text evidence="2">The sequence shown here is derived from an EMBL/GenBank/DDBJ whole genome shotgun (WGS) entry which is preliminary data.</text>
</comment>
<proteinExistence type="predicted"/>
<dbReference type="Gene3D" id="3.80.10.10">
    <property type="entry name" value="Ribonuclease Inhibitor"/>
    <property type="match status" value="1"/>
</dbReference>
<evidence type="ECO:0000259" key="1">
    <source>
        <dbReference type="PROSITE" id="PS50181"/>
    </source>
</evidence>